<organism evidence="5 6">
    <name type="scientific">Spodoptera exigua</name>
    <name type="common">Beet armyworm</name>
    <name type="synonym">Noctua fulgens</name>
    <dbReference type="NCBI Taxonomy" id="7107"/>
    <lineage>
        <taxon>Eukaryota</taxon>
        <taxon>Metazoa</taxon>
        <taxon>Ecdysozoa</taxon>
        <taxon>Arthropoda</taxon>
        <taxon>Hexapoda</taxon>
        <taxon>Insecta</taxon>
        <taxon>Pterygota</taxon>
        <taxon>Neoptera</taxon>
        <taxon>Endopterygota</taxon>
        <taxon>Lepidoptera</taxon>
        <taxon>Glossata</taxon>
        <taxon>Ditrysia</taxon>
        <taxon>Noctuoidea</taxon>
        <taxon>Noctuidae</taxon>
        <taxon>Amphipyrinae</taxon>
        <taxon>Spodoptera</taxon>
    </lineage>
</organism>
<dbReference type="Proteomes" id="UP000648187">
    <property type="component" value="Unassembled WGS sequence"/>
</dbReference>
<evidence type="ECO:0000259" key="4">
    <source>
        <dbReference type="PROSITE" id="PS50175"/>
    </source>
</evidence>
<dbReference type="InterPro" id="IPR021109">
    <property type="entry name" value="Peptidase_aspartic_dom_sf"/>
</dbReference>
<feature type="transmembrane region" description="Helical" evidence="3">
    <location>
        <begin position="6"/>
        <end position="24"/>
    </location>
</feature>
<keyword evidence="2" id="KW-0040">ANK repeat</keyword>
<sequence>MRINPSSYRIIKGVGIFYIFFLVLRAGSWRDLRGYFDLARAFVSRTVPLFFNMESRIARQSEIISSITTIKVNFNKDSDSRKNAEYIKKRLGALDALWEEFEQNHSRISDHASEADEYFRLNTYQVGKDLYQSVRILLSSYGKSSKSTQPDGEVDELLAMQRTNFRALSRLIKSIKVENISDKWELEDELNGVQSIWKIIDAQHLKIDHILAGGDISYDEEFTRHELAYKNIKLHRYNNEQALFTHQIEIFLNQPNIQKQSSSEIKRLYDTTTECIHAIHNLGVNTNAWDPLLVHLLCKKLDTDTQTDYREARVEPRKLPKLDELMTFLEGKFTALEQITKYDKEPATSIKRTPNPKVQNNYYKYNNYKGFNHRNYQAQAIHISKCAVCNLNHNRNLFSCKKFINMTPDLQMRIVTQSNICKNCLFSHDGNECTSTKRCKSCQGNHHTILHEACSDGTYITLRALLDQGSQISLISENAVQRLGLQRRRYNASVSGIGSGASQSKGLVSIDCQSIYGDYNFTTEALVLSRVASNLPSVQFKKQSWPHLQHLQLADPEYNVSKPIDLLLDMKIKQFTFDRLSNLQYIKDEWRLVVYYNMTTYWKGLSDIKSYVNHIKTMCITHSSKQYQSIIVQLEQEISEIEHYDMLLKNTNEAPMRLRRGLVNGVGYIANSLFGVLDERFAEKYKSDIEQISHNEKHLQNLIKNQTSIMESEFNILRRNENVMNKQFSFINQRLQDLAREVYEVRLVNQDNNYITSSSLAASIILSNLRWIQQTLIGTVTDISHGRIDSHLLSPETAIVSAEHHL</sequence>
<feature type="repeat" description="ANK" evidence="2">
    <location>
        <begin position="445"/>
        <end position="477"/>
    </location>
</feature>
<dbReference type="PROSITE" id="PS50088">
    <property type="entry name" value="ANK_REPEAT"/>
    <property type="match status" value="1"/>
</dbReference>
<dbReference type="GO" id="GO:0004190">
    <property type="term" value="F:aspartic-type endopeptidase activity"/>
    <property type="evidence" value="ECO:0007669"/>
    <property type="project" value="InterPro"/>
</dbReference>
<keyword evidence="6" id="KW-1185">Reference proteome</keyword>
<keyword evidence="3" id="KW-0472">Membrane</keyword>
<keyword evidence="3" id="KW-0812">Transmembrane</keyword>
<feature type="domain" description="Peptidase A2" evidence="4">
    <location>
        <begin position="462"/>
        <end position="499"/>
    </location>
</feature>
<keyword evidence="3" id="KW-1133">Transmembrane helix</keyword>
<dbReference type="CDD" id="cd00303">
    <property type="entry name" value="retropepsin_like"/>
    <property type="match status" value="1"/>
</dbReference>
<dbReference type="AlphaFoldDB" id="A0A835G6X0"/>
<comment type="caution">
    <text evidence="5">The sequence shown here is derived from an EMBL/GenBank/DDBJ whole genome shotgun (WGS) entry which is preliminary data.</text>
</comment>
<dbReference type="InterPro" id="IPR001995">
    <property type="entry name" value="Peptidase_A2_cat"/>
</dbReference>
<evidence type="ECO:0000313" key="6">
    <source>
        <dbReference type="Proteomes" id="UP000648187"/>
    </source>
</evidence>
<dbReference type="EMBL" id="JACKWZ010000349">
    <property type="protein sequence ID" value="KAF9408973.1"/>
    <property type="molecule type" value="Genomic_DNA"/>
</dbReference>
<evidence type="ECO:0000256" key="1">
    <source>
        <dbReference type="ARBA" id="ARBA00022801"/>
    </source>
</evidence>
<proteinExistence type="predicted"/>
<dbReference type="PANTHER" id="PTHR47331:SF4">
    <property type="entry name" value="PEPTIDASE S1 DOMAIN-CONTAINING PROTEIN"/>
    <property type="match status" value="1"/>
</dbReference>
<name>A0A835G6X0_SPOEX</name>
<dbReference type="InterPro" id="IPR002110">
    <property type="entry name" value="Ankyrin_rpt"/>
</dbReference>
<evidence type="ECO:0000256" key="2">
    <source>
        <dbReference type="PROSITE-ProRule" id="PRU00023"/>
    </source>
</evidence>
<evidence type="ECO:0000256" key="3">
    <source>
        <dbReference type="SAM" id="Phobius"/>
    </source>
</evidence>
<dbReference type="Pfam" id="PF03564">
    <property type="entry name" value="DUF1759"/>
    <property type="match status" value="1"/>
</dbReference>
<evidence type="ECO:0000313" key="5">
    <source>
        <dbReference type="EMBL" id="KAF9408973.1"/>
    </source>
</evidence>
<dbReference type="Gene3D" id="2.40.70.10">
    <property type="entry name" value="Acid Proteases"/>
    <property type="match status" value="1"/>
</dbReference>
<dbReference type="PROSITE" id="PS50175">
    <property type="entry name" value="ASP_PROT_RETROV"/>
    <property type="match status" value="1"/>
</dbReference>
<reference evidence="5" key="1">
    <citation type="submission" date="2020-08" db="EMBL/GenBank/DDBJ databases">
        <title>Spodoptera exigua strain:BAW_Kor-Di-RS1 Genome sequencing and assembly.</title>
        <authorList>
            <person name="Kim J."/>
            <person name="Nam H.Y."/>
            <person name="Kwon M."/>
            <person name="Choi J.H."/>
            <person name="Cho S.R."/>
            <person name="Kim G.-H."/>
        </authorList>
    </citation>
    <scope>NUCLEOTIDE SEQUENCE</scope>
    <source>
        <strain evidence="5">BAW_Kor-Di-RS1</strain>
        <tissue evidence="5">Whole-body</tissue>
    </source>
</reference>
<accession>A0A835G6X0</accession>
<keyword evidence="1" id="KW-0378">Hydrolase</keyword>
<dbReference type="InterPro" id="IPR005312">
    <property type="entry name" value="DUF1759"/>
</dbReference>
<gene>
    <name evidence="5" type="ORF">HW555_011513</name>
</gene>
<protein>
    <recommendedName>
        <fullName evidence="4">Peptidase A2 domain-containing protein</fullName>
    </recommendedName>
</protein>
<dbReference type="PANTHER" id="PTHR47331">
    <property type="entry name" value="PHD-TYPE DOMAIN-CONTAINING PROTEIN"/>
    <property type="match status" value="1"/>
</dbReference>
<dbReference type="GO" id="GO:0006508">
    <property type="term" value="P:proteolysis"/>
    <property type="evidence" value="ECO:0007669"/>
    <property type="project" value="InterPro"/>
</dbReference>